<evidence type="ECO:0000313" key="2">
    <source>
        <dbReference type="Proteomes" id="UP000298652"/>
    </source>
</evidence>
<organism evidence="1 2">
    <name type="scientific">Setaria viridis</name>
    <name type="common">Green bristlegrass</name>
    <name type="synonym">Setaria italica subsp. viridis</name>
    <dbReference type="NCBI Taxonomy" id="4556"/>
    <lineage>
        <taxon>Eukaryota</taxon>
        <taxon>Viridiplantae</taxon>
        <taxon>Streptophyta</taxon>
        <taxon>Embryophyta</taxon>
        <taxon>Tracheophyta</taxon>
        <taxon>Spermatophyta</taxon>
        <taxon>Magnoliopsida</taxon>
        <taxon>Liliopsida</taxon>
        <taxon>Poales</taxon>
        <taxon>Poaceae</taxon>
        <taxon>PACMAD clade</taxon>
        <taxon>Panicoideae</taxon>
        <taxon>Panicodae</taxon>
        <taxon>Paniceae</taxon>
        <taxon>Cenchrinae</taxon>
        <taxon>Setaria</taxon>
    </lineage>
</organism>
<reference evidence="1" key="1">
    <citation type="submission" date="2019-03" db="EMBL/GenBank/DDBJ databases">
        <title>WGS assembly of Setaria viridis.</title>
        <authorList>
            <person name="Huang P."/>
            <person name="Jenkins J."/>
            <person name="Grimwood J."/>
            <person name="Barry K."/>
            <person name="Healey A."/>
            <person name="Mamidi S."/>
            <person name="Sreedasyam A."/>
            <person name="Shu S."/>
            <person name="Feldman M."/>
            <person name="Wu J."/>
            <person name="Yu Y."/>
            <person name="Chen C."/>
            <person name="Johnson J."/>
            <person name="Rokhsar D."/>
            <person name="Baxter I."/>
            <person name="Schmutz J."/>
            <person name="Brutnell T."/>
            <person name="Kellogg E."/>
        </authorList>
    </citation>
    <scope>NUCLEOTIDE SEQUENCE [LARGE SCALE GENOMIC DNA]</scope>
</reference>
<dbReference type="AlphaFoldDB" id="A0A4U6W2B6"/>
<dbReference type="EMBL" id="CM016553">
    <property type="protein sequence ID" value="TKW34669.1"/>
    <property type="molecule type" value="Genomic_DNA"/>
</dbReference>
<proteinExistence type="predicted"/>
<protein>
    <submittedName>
        <fullName evidence="1">Uncharacterized protein</fullName>
    </submittedName>
</protein>
<dbReference type="PANTHER" id="PTHR31264">
    <property type="entry name" value="OS07G0554500 PROTEIN-RELATED"/>
    <property type="match status" value="1"/>
</dbReference>
<name>A0A4U6W2B6_SETVI</name>
<dbReference type="Gramene" id="TKW34669">
    <property type="protein sequence ID" value="TKW34669"/>
    <property type="gene ID" value="SEVIR_2G321200v2"/>
</dbReference>
<gene>
    <name evidence="1" type="ORF">SEVIR_2G321200v2</name>
</gene>
<dbReference type="Proteomes" id="UP000298652">
    <property type="component" value="Chromosome 2"/>
</dbReference>
<dbReference type="PANTHER" id="PTHR31264:SF11">
    <property type="entry name" value="OS07G0555100 PROTEIN"/>
    <property type="match status" value="1"/>
</dbReference>
<dbReference type="OMA" id="FRVICMS"/>
<accession>A0A4U6W2B6</accession>
<evidence type="ECO:0000313" key="1">
    <source>
        <dbReference type="EMBL" id="TKW34669.1"/>
    </source>
</evidence>
<keyword evidence="2" id="KW-1185">Reference proteome</keyword>
<sequence>MAISGDAQAAVELLAGFARRRKAGEAVKGQTVGLCIPAIPDQLTAQHGHLFAAGVLLAPTGEDEQTSFRVICMSWNKSKLFLFVFSSITGQWGIAASPCWGTLGTGVPSGHFCDDDFSFLADARGCLYIILPWSHKLIILDTLRMEFSVINNVPSLNVEHRIVVSADGSLRMVSLSQHDEDDSIQLENNIPLPRQYTSSVLGVTEGFLFLGGTPRAHNSVESLDEYFSLHVKTSELKKVCGMKTGPMYYVDGAYFGFPPSLSEPCL</sequence>